<reference evidence="1" key="1">
    <citation type="submission" date="2020-06" db="EMBL/GenBank/DDBJ databases">
        <authorList>
            <person name="Li T."/>
            <person name="Hu X."/>
            <person name="Zhang T."/>
            <person name="Song X."/>
            <person name="Zhang H."/>
            <person name="Dai N."/>
            <person name="Sheng W."/>
            <person name="Hou X."/>
            <person name="Wei L."/>
        </authorList>
    </citation>
    <scope>NUCLEOTIDE SEQUENCE</scope>
    <source>
        <strain evidence="1">G02</strain>
        <tissue evidence="1">Leaf</tissue>
    </source>
</reference>
<proteinExistence type="predicted"/>
<accession>A0AAW2JXS7</accession>
<protein>
    <submittedName>
        <fullName evidence="1">Coronatine-insensitive protein 1</fullName>
    </submittedName>
</protein>
<name>A0AAW2JXS7_SESRA</name>
<comment type="caution">
    <text evidence="1">The sequence shown here is derived from an EMBL/GenBank/DDBJ whole genome shotgun (WGS) entry which is preliminary data.</text>
</comment>
<dbReference type="SUPFAM" id="SSF52047">
    <property type="entry name" value="RNI-like"/>
    <property type="match status" value="1"/>
</dbReference>
<dbReference type="InterPro" id="IPR032675">
    <property type="entry name" value="LRR_dom_sf"/>
</dbReference>
<dbReference type="EMBL" id="JACGWJ010000031">
    <property type="protein sequence ID" value="KAL0299254.1"/>
    <property type="molecule type" value="Genomic_DNA"/>
</dbReference>
<dbReference type="Gene3D" id="3.80.10.10">
    <property type="entry name" value="Ribonuclease Inhibitor"/>
    <property type="match status" value="1"/>
</dbReference>
<gene>
    <name evidence="1" type="ORF">Sradi_6585200</name>
</gene>
<organism evidence="1">
    <name type="scientific">Sesamum radiatum</name>
    <name type="common">Black benniseed</name>
    <dbReference type="NCBI Taxonomy" id="300843"/>
    <lineage>
        <taxon>Eukaryota</taxon>
        <taxon>Viridiplantae</taxon>
        <taxon>Streptophyta</taxon>
        <taxon>Embryophyta</taxon>
        <taxon>Tracheophyta</taxon>
        <taxon>Spermatophyta</taxon>
        <taxon>Magnoliopsida</taxon>
        <taxon>eudicotyledons</taxon>
        <taxon>Gunneridae</taxon>
        <taxon>Pentapetalae</taxon>
        <taxon>asterids</taxon>
        <taxon>lamiids</taxon>
        <taxon>Lamiales</taxon>
        <taxon>Pedaliaceae</taxon>
        <taxon>Sesamum</taxon>
    </lineage>
</organism>
<evidence type="ECO:0000313" key="1">
    <source>
        <dbReference type="EMBL" id="KAL0299254.1"/>
    </source>
</evidence>
<sequence length="127" mass="14160">MLLGYVGESDEGLLEFSRGCPSLQKLEMRGCCFSERALAMAALRLTALRYLWVQGYRASGNGRDLLIMVRPNWNIELIPARQVCVEDQDGGQIIVEHPAHILAYYSLAGQRTDFPPSVRPLGPDILI</sequence>
<reference evidence="1" key="2">
    <citation type="journal article" date="2024" name="Plant">
        <title>Genomic evolution and insights into agronomic trait innovations of Sesamum species.</title>
        <authorList>
            <person name="Miao H."/>
            <person name="Wang L."/>
            <person name="Qu L."/>
            <person name="Liu H."/>
            <person name="Sun Y."/>
            <person name="Le M."/>
            <person name="Wang Q."/>
            <person name="Wei S."/>
            <person name="Zheng Y."/>
            <person name="Lin W."/>
            <person name="Duan Y."/>
            <person name="Cao H."/>
            <person name="Xiong S."/>
            <person name="Wang X."/>
            <person name="Wei L."/>
            <person name="Li C."/>
            <person name="Ma Q."/>
            <person name="Ju M."/>
            <person name="Zhao R."/>
            <person name="Li G."/>
            <person name="Mu C."/>
            <person name="Tian Q."/>
            <person name="Mei H."/>
            <person name="Zhang T."/>
            <person name="Gao T."/>
            <person name="Zhang H."/>
        </authorList>
    </citation>
    <scope>NUCLEOTIDE SEQUENCE</scope>
    <source>
        <strain evidence="1">G02</strain>
    </source>
</reference>
<dbReference type="AlphaFoldDB" id="A0AAW2JXS7"/>